<reference evidence="2" key="2">
    <citation type="submission" date="2008-12" db="EMBL/GenBank/DDBJ databases">
        <title>Improved gene annotation of the rice (Oryza sativa) genomes.</title>
        <authorList>
            <person name="Wang J."/>
            <person name="Li R."/>
            <person name="Fan W."/>
            <person name="Huang Q."/>
            <person name="Zhang J."/>
            <person name="Zhou Y."/>
            <person name="Hu Y."/>
            <person name="Zi S."/>
            <person name="Li J."/>
            <person name="Ni P."/>
            <person name="Zheng H."/>
            <person name="Zhang Y."/>
            <person name="Zhao M."/>
            <person name="Hao Q."/>
            <person name="McDermott J."/>
            <person name="Samudrala R."/>
            <person name="Kristiansen K."/>
            <person name="Wong G.K.-S."/>
        </authorList>
    </citation>
    <scope>NUCLEOTIDE SEQUENCE</scope>
</reference>
<evidence type="ECO:0000313" key="2">
    <source>
        <dbReference type="EMBL" id="EEE62957.1"/>
    </source>
</evidence>
<feature type="compositionally biased region" description="Basic and acidic residues" evidence="1">
    <location>
        <begin position="89"/>
        <end position="119"/>
    </location>
</feature>
<evidence type="ECO:0000256" key="1">
    <source>
        <dbReference type="SAM" id="MobiDB-lite"/>
    </source>
</evidence>
<dbReference type="AlphaFoldDB" id="B9FNF9"/>
<dbReference type="Proteomes" id="UP000007752">
    <property type="component" value="Chromosome 5"/>
</dbReference>
<organism evidence="2">
    <name type="scientific">Oryza sativa subsp. japonica</name>
    <name type="common">Rice</name>
    <dbReference type="NCBI Taxonomy" id="39947"/>
    <lineage>
        <taxon>Eukaryota</taxon>
        <taxon>Viridiplantae</taxon>
        <taxon>Streptophyta</taxon>
        <taxon>Embryophyta</taxon>
        <taxon>Tracheophyta</taxon>
        <taxon>Spermatophyta</taxon>
        <taxon>Magnoliopsida</taxon>
        <taxon>Liliopsida</taxon>
        <taxon>Poales</taxon>
        <taxon>Poaceae</taxon>
        <taxon>BOP clade</taxon>
        <taxon>Oryzoideae</taxon>
        <taxon>Oryzeae</taxon>
        <taxon>Oryzinae</taxon>
        <taxon>Oryza</taxon>
        <taxon>Oryza sativa</taxon>
    </lineage>
</organism>
<feature type="region of interest" description="Disordered" evidence="1">
    <location>
        <begin position="1"/>
        <end position="180"/>
    </location>
</feature>
<feature type="region of interest" description="Disordered" evidence="1">
    <location>
        <begin position="337"/>
        <end position="378"/>
    </location>
</feature>
<proteinExistence type="predicted"/>
<feature type="compositionally biased region" description="Basic and acidic residues" evidence="1">
    <location>
        <begin position="26"/>
        <end position="46"/>
    </location>
</feature>
<accession>B9FNF9</accession>
<sequence>MAATEAGGQRRRGSGRRGASPAKGVTPERRGERGEASQRLGSEREGATAAGDGVRRWRQWWRGEGAEERAATTAAPGGRSTVLPSSLSRGEKKGDGGKGRVTAEGDGLAGDRGDDDARAVRHGSGLRERGRRRPESPSGVLSGDGERQEQRLGSAGRWRTADGGCSTAVGRGREGGEHGFKRGAKVVGRRGGWGARALQPYAVSNVAILGTNQPLDEPNIFPETANKLKRHIESGKTEFPIHLDQAKYESILREVFPLATSKPHKVQEGTTAVSSDSSSHVVAAAAAAAAATAAAATTAATLEKVQIEQIIDKAKQDILQCILQELQQQLPEADKSLEENGVTKPKPQFRMSMLLLPLKPRKTSRQQPRMKQRKTRHQ</sequence>
<dbReference type="EMBL" id="CM000142">
    <property type="protein sequence ID" value="EEE62957.1"/>
    <property type="molecule type" value="Genomic_DNA"/>
</dbReference>
<feature type="compositionally biased region" description="Low complexity" evidence="1">
    <location>
        <begin position="71"/>
        <end position="81"/>
    </location>
</feature>
<name>B9FNF9_ORYSJ</name>
<protein>
    <submittedName>
        <fullName evidence="2">Uncharacterized protein</fullName>
    </submittedName>
</protein>
<feature type="compositionally biased region" description="Basic residues" evidence="1">
    <location>
        <begin position="359"/>
        <end position="378"/>
    </location>
</feature>
<reference evidence="2" key="1">
    <citation type="journal article" date="2005" name="PLoS Biol.">
        <title>The genomes of Oryza sativa: a history of duplications.</title>
        <authorList>
            <person name="Yu J."/>
            <person name="Wang J."/>
            <person name="Lin W."/>
            <person name="Li S."/>
            <person name="Li H."/>
            <person name="Zhou J."/>
            <person name="Ni P."/>
            <person name="Dong W."/>
            <person name="Hu S."/>
            <person name="Zeng C."/>
            <person name="Zhang J."/>
            <person name="Zhang Y."/>
            <person name="Li R."/>
            <person name="Xu Z."/>
            <person name="Li S."/>
            <person name="Li X."/>
            <person name="Zheng H."/>
            <person name="Cong L."/>
            <person name="Lin L."/>
            <person name="Yin J."/>
            <person name="Geng J."/>
            <person name="Li G."/>
            <person name="Shi J."/>
            <person name="Liu J."/>
            <person name="Lv H."/>
            <person name="Li J."/>
            <person name="Wang J."/>
            <person name="Deng Y."/>
            <person name="Ran L."/>
            <person name="Shi X."/>
            <person name="Wang X."/>
            <person name="Wu Q."/>
            <person name="Li C."/>
            <person name="Ren X."/>
            <person name="Wang J."/>
            <person name="Wang X."/>
            <person name="Li D."/>
            <person name="Liu D."/>
            <person name="Zhang X."/>
            <person name="Ji Z."/>
            <person name="Zhao W."/>
            <person name="Sun Y."/>
            <person name="Zhang Z."/>
            <person name="Bao J."/>
            <person name="Han Y."/>
            <person name="Dong L."/>
            <person name="Ji J."/>
            <person name="Chen P."/>
            <person name="Wu S."/>
            <person name="Liu J."/>
            <person name="Xiao Y."/>
            <person name="Bu D."/>
            <person name="Tan J."/>
            <person name="Yang L."/>
            <person name="Ye C."/>
            <person name="Zhang J."/>
            <person name="Xu J."/>
            <person name="Zhou Y."/>
            <person name="Yu Y."/>
            <person name="Zhang B."/>
            <person name="Zhuang S."/>
            <person name="Wei H."/>
            <person name="Liu B."/>
            <person name="Lei M."/>
            <person name="Yu H."/>
            <person name="Li Y."/>
            <person name="Xu H."/>
            <person name="Wei S."/>
            <person name="He X."/>
            <person name="Fang L."/>
            <person name="Zhang Z."/>
            <person name="Zhang Y."/>
            <person name="Huang X."/>
            <person name="Su Z."/>
            <person name="Tong W."/>
            <person name="Li J."/>
            <person name="Tong Z."/>
            <person name="Li S."/>
            <person name="Ye J."/>
            <person name="Wang L."/>
            <person name="Fang L."/>
            <person name="Lei T."/>
            <person name="Chen C."/>
            <person name="Chen H."/>
            <person name="Xu Z."/>
            <person name="Li H."/>
            <person name="Huang H."/>
            <person name="Zhang F."/>
            <person name="Xu H."/>
            <person name="Li N."/>
            <person name="Zhao C."/>
            <person name="Li S."/>
            <person name="Dong L."/>
            <person name="Huang Y."/>
            <person name="Li L."/>
            <person name="Xi Y."/>
            <person name="Qi Q."/>
            <person name="Li W."/>
            <person name="Zhang B."/>
            <person name="Hu W."/>
            <person name="Zhang Y."/>
            <person name="Tian X."/>
            <person name="Jiao Y."/>
            <person name="Liang X."/>
            <person name="Jin J."/>
            <person name="Gao L."/>
            <person name="Zheng W."/>
            <person name="Hao B."/>
            <person name="Liu S."/>
            <person name="Wang W."/>
            <person name="Yuan L."/>
            <person name="Cao M."/>
            <person name="McDermott J."/>
            <person name="Samudrala R."/>
            <person name="Wang J."/>
            <person name="Wong G.K."/>
            <person name="Yang H."/>
        </authorList>
    </citation>
    <scope>NUCLEOTIDE SEQUENCE [LARGE SCALE GENOMIC DNA]</scope>
</reference>
<gene>
    <name evidence="2" type="ORF">OsJ_17764</name>
</gene>
<feature type="compositionally biased region" description="Basic and acidic residues" evidence="1">
    <location>
        <begin position="171"/>
        <end position="180"/>
    </location>
</feature>